<organism evidence="1 2">
    <name type="scientific">Panagrolaimus sp. PS1159</name>
    <dbReference type="NCBI Taxonomy" id="55785"/>
    <lineage>
        <taxon>Eukaryota</taxon>
        <taxon>Metazoa</taxon>
        <taxon>Ecdysozoa</taxon>
        <taxon>Nematoda</taxon>
        <taxon>Chromadorea</taxon>
        <taxon>Rhabditida</taxon>
        <taxon>Tylenchina</taxon>
        <taxon>Panagrolaimomorpha</taxon>
        <taxon>Panagrolaimoidea</taxon>
        <taxon>Panagrolaimidae</taxon>
        <taxon>Panagrolaimus</taxon>
    </lineage>
</organism>
<dbReference type="Proteomes" id="UP000887580">
    <property type="component" value="Unplaced"/>
</dbReference>
<dbReference type="WBParaSite" id="PS1159_v2.g15053.t1">
    <property type="protein sequence ID" value="PS1159_v2.g15053.t1"/>
    <property type="gene ID" value="PS1159_v2.g15053"/>
</dbReference>
<reference evidence="2" key="1">
    <citation type="submission" date="2022-11" db="UniProtKB">
        <authorList>
            <consortium name="WormBaseParasite"/>
        </authorList>
    </citation>
    <scope>IDENTIFICATION</scope>
</reference>
<evidence type="ECO:0000313" key="1">
    <source>
        <dbReference type="Proteomes" id="UP000887580"/>
    </source>
</evidence>
<protein>
    <submittedName>
        <fullName evidence="2">Uncharacterized protein</fullName>
    </submittedName>
</protein>
<evidence type="ECO:0000313" key="2">
    <source>
        <dbReference type="WBParaSite" id="PS1159_v2.g15053.t1"/>
    </source>
</evidence>
<name>A0AC35F8K1_9BILA</name>
<proteinExistence type="predicted"/>
<sequence length="661" mass="76018">MLVAEIFMLLFFVGYSNGNLPAECGYVTGSETEGCVRQKTSTGLEFAYYLFEDFVIWTPPDENLIWIYYCKTTLINQCYNDKDRTQLLYLDFQWKTIYRGLGHHFERAGDNRIHKYDVAVMEPSENRVYPIDVTAFNFPAFWYYFDNVPNLQVIISAGTINTFDDNKRDINNVFFVDEEDKCKIHRPTVLKRENFLNLNLYVNRKYARYSYFFIKKDNFICAYVFEHEQLFQKGPYVGDWDVLQIQPINFHMINNYPTQNYAPNFFCIDALYGTFVSLYWDGHSHPEAHYFSIDENNLRNITLVDKMVLTDFHDGALKDIFNNEFNQQYSPTFQSYGRQVFVRIKLLHEPEKVRIAQDGDRVIWHGLWKNDKEYEVHNRELKWKLPKPSLNVLEFSLEFIDDINVLFYAKKSWIQKVIPVLPYKTAATLPSKETTNLPPVNPDPPATMPPENEPTTLPPKETTKLPPVNPDPPATMPPTNEPTTLSPKQTTILQPTVEPITLSSTSPAKGNGSSSNTKNSTSSQILPKPEAQIQNNKTLSEEDASSKDDNGCSIFDKNLGWFLISIVIIVLAEIIILINLIVFKFRGAKKLKEAMAKNKKVQKSGKKNKMKPSKMKNQKTSTKEKSVTKTEDVGKTTASEAPKTTTVEQTSYFAVNGTSKK</sequence>
<accession>A0AC35F8K1</accession>